<reference evidence="3" key="1">
    <citation type="submission" date="2022-06" db="EMBL/GenBank/DDBJ databases">
        <title>Draft genome sequences of Pragia fontium str. JCM24417.</title>
        <authorList>
            <person name="Wakabayashi Y."/>
            <person name="Kojima K."/>
        </authorList>
    </citation>
    <scope>NUCLEOTIDE SEQUENCE</scope>
    <source>
        <strain evidence="3">JCM 24417</strain>
    </source>
</reference>
<feature type="chain" id="PRO_5046931372" description="DUF3828 domain-containing protein" evidence="1">
    <location>
        <begin position="32"/>
        <end position="176"/>
    </location>
</feature>
<dbReference type="EMBL" id="BRLJ01000002">
    <property type="protein sequence ID" value="GKX62646.1"/>
    <property type="molecule type" value="Genomic_DNA"/>
</dbReference>
<dbReference type="Pfam" id="PF12883">
    <property type="entry name" value="DUF3828"/>
    <property type="match status" value="1"/>
</dbReference>
<feature type="signal peptide" evidence="1">
    <location>
        <begin position="1"/>
        <end position="31"/>
    </location>
</feature>
<evidence type="ECO:0000313" key="4">
    <source>
        <dbReference type="Proteomes" id="UP001059610"/>
    </source>
</evidence>
<keyword evidence="1" id="KW-0732">Signal</keyword>
<name>A0ABQ5LGD7_9GAMM</name>
<keyword evidence="4" id="KW-1185">Reference proteome</keyword>
<evidence type="ECO:0000259" key="2">
    <source>
        <dbReference type="Pfam" id="PF12883"/>
    </source>
</evidence>
<dbReference type="Gene3D" id="3.10.450.50">
    <property type="match status" value="1"/>
</dbReference>
<comment type="caution">
    <text evidence="3">The sequence shown here is derived from an EMBL/GenBank/DDBJ whole genome shotgun (WGS) entry which is preliminary data.</text>
</comment>
<dbReference type="InterPro" id="IPR024289">
    <property type="entry name" value="DUF3828"/>
</dbReference>
<proteinExistence type="predicted"/>
<feature type="domain" description="DUF3828" evidence="2">
    <location>
        <begin position="37"/>
        <end position="153"/>
    </location>
</feature>
<sequence length="176" mass="20036">MFIHGRGKGAMPYLKWVGWFCLLMISGHAFAAQSLGPEAFLAEIYNSYREGSEPVRFSETGNKQIISERFMQAVNEDQELAEGEVGFFDYDPICQCQDWETMNIDDIKVISLNDGEAIGIVHYSLWKSGTPKQSQSFKLILQNKRWYIADIITEDGSLLNTLEESNRKGKQQLTQP</sequence>
<evidence type="ECO:0000256" key="1">
    <source>
        <dbReference type="SAM" id="SignalP"/>
    </source>
</evidence>
<protein>
    <recommendedName>
        <fullName evidence="2">DUF3828 domain-containing protein</fullName>
    </recommendedName>
</protein>
<gene>
    <name evidence="3" type="ORF">SOASR032_12150</name>
</gene>
<accession>A0ABQ5LGD7</accession>
<organism evidence="3 4">
    <name type="scientific">Pragia fontium</name>
    <dbReference type="NCBI Taxonomy" id="82985"/>
    <lineage>
        <taxon>Bacteria</taxon>
        <taxon>Pseudomonadati</taxon>
        <taxon>Pseudomonadota</taxon>
        <taxon>Gammaproteobacteria</taxon>
        <taxon>Enterobacterales</taxon>
        <taxon>Budviciaceae</taxon>
        <taxon>Pragia</taxon>
    </lineage>
</organism>
<evidence type="ECO:0000313" key="3">
    <source>
        <dbReference type="EMBL" id="GKX62646.1"/>
    </source>
</evidence>
<dbReference type="Proteomes" id="UP001059610">
    <property type="component" value="Unassembled WGS sequence"/>
</dbReference>